<sequence length="77" mass="8350">MAGVLFCHQPGGQQLGNDVGRRHFRQPRAGCKRGARRRAAGTQQSQHQQAVGAFHITGIAAGRTLHSKTPMVLDFLC</sequence>
<feature type="compositionally biased region" description="Basic residues" evidence="1">
    <location>
        <begin position="29"/>
        <end position="39"/>
    </location>
</feature>
<reference evidence="2" key="1">
    <citation type="submission" date="2019-08" db="EMBL/GenBank/DDBJ databases">
        <authorList>
            <person name="Kucharzyk K."/>
            <person name="Murdoch R.W."/>
            <person name="Higgins S."/>
            <person name="Loffler F."/>
        </authorList>
    </citation>
    <scope>NUCLEOTIDE SEQUENCE</scope>
</reference>
<evidence type="ECO:0000313" key="2">
    <source>
        <dbReference type="EMBL" id="MPN56941.1"/>
    </source>
</evidence>
<proteinExistence type="predicted"/>
<dbReference type="EMBL" id="VSSQ01127882">
    <property type="protein sequence ID" value="MPN56941.1"/>
    <property type="molecule type" value="Genomic_DNA"/>
</dbReference>
<gene>
    <name evidence="2" type="ORF">SDC9_204634</name>
</gene>
<evidence type="ECO:0000256" key="1">
    <source>
        <dbReference type="SAM" id="MobiDB-lite"/>
    </source>
</evidence>
<organism evidence="2">
    <name type="scientific">bioreactor metagenome</name>
    <dbReference type="NCBI Taxonomy" id="1076179"/>
    <lineage>
        <taxon>unclassified sequences</taxon>
        <taxon>metagenomes</taxon>
        <taxon>ecological metagenomes</taxon>
    </lineage>
</organism>
<name>A0A645J038_9ZZZZ</name>
<accession>A0A645J038</accession>
<protein>
    <submittedName>
        <fullName evidence="2">Uncharacterized protein</fullName>
    </submittedName>
</protein>
<dbReference type="AlphaFoldDB" id="A0A645J038"/>
<comment type="caution">
    <text evidence="2">The sequence shown here is derived from an EMBL/GenBank/DDBJ whole genome shotgun (WGS) entry which is preliminary data.</text>
</comment>
<feature type="region of interest" description="Disordered" evidence="1">
    <location>
        <begin position="29"/>
        <end position="48"/>
    </location>
</feature>